<protein>
    <submittedName>
        <fullName evidence="3">Uncharacterized protein LOC117639525</fullName>
    </submittedName>
</protein>
<dbReference type="RefSeq" id="XP_034231172.1">
    <property type="nucleotide sequence ID" value="XM_034375281.1"/>
</dbReference>
<sequence>MTHSCASILLWVSVASVSAANHINSYAGPFDIHFKEALQCPQGTVTAPLLMNMSGTLLSSRTLNGMVYNGVAFVARKVTKGDVGVKLAIAKWDNVAGWRENYFRLDGGEVCFAMKTVGKDAMAELHRNNPRFPTGCPLPDGSYSFRNFSTAALSRYEHFPVFPYGRFRGDLGFYDMKSKEVAGCISGISEVVPKLKNKNKK</sequence>
<reference evidence="3" key="1">
    <citation type="submission" date="2025-08" db="UniProtKB">
        <authorList>
            <consortium name="RefSeq"/>
        </authorList>
    </citation>
    <scope>IDENTIFICATION</scope>
    <source>
        <tissue evidence="3">Total insect</tissue>
    </source>
</reference>
<gene>
    <name evidence="3" type="primary">LOC117639525</name>
</gene>
<dbReference type="GeneID" id="117639525"/>
<dbReference type="KEGG" id="tpal:117639525"/>
<keyword evidence="2" id="KW-1185">Reference proteome</keyword>
<feature type="signal peptide" evidence="1">
    <location>
        <begin position="1"/>
        <end position="19"/>
    </location>
</feature>
<accession>A0A6P8YBR7</accession>
<name>A0A6P8YBR7_THRPL</name>
<dbReference type="AlphaFoldDB" id="A0A6P8YBR7"/>
<evidence type="ECO:0000256" key="1">
    <source>
        <dbReference type="SAM" id="SignalP"/>
    </source>
</evidence>
<dbReference type="Proteomes" id="UP000515158">
    <property type="component" value="Unplaced"/>
</dbReference>
<evidence type="ECO:0000313" key="2">
    <source>
        <dbReference type="Proteomes" id="UP000515158"/>
    </source>
</evidence>
<keyword evidence="1" id="KW-0732">Signal</keyword>
<proteinExistence type="predicted"/>
<evidence type="ECO:0000313" key="3">
    <source>
        <dbReference type="RefSeq" id="XP_034231172.1"/>
    </source>
</evidence>
<dbReference type="InParanoid" id="A0A6P8YBR7"/>
<organism evidence="3">
    <name type="scientific">Thrips palmi</name>
    <name type="common">Melon thrips</name>
    <dbReference type="NCBI Taxonomy" id="161013"/>
    <lineage>
        <taxon>Eukaryota</taxon>
        <taxon>Metazoa</taxon>
        <taxon>Ecdysozoa</taxon>
        <taxon>Arthropoda</taxon>
        <taxon>Hexapoda</taxon>
        <taxon>Insecta</taxon>
        <taxon>Pterygota</taxon>
        <taxon>Neoptera</taxon>
        <taxon>Paraneoptera</taxon>
        <taxon>Thysanoptera</taxon>
        <taxon>Terebrantia</taxon>
        <taxon>Thripoidea</taxon>
        <taxon>Thripidae</taxon>
        <taxon>Thrips</taxon>
    </lineage>
</organism>
<feature type="chain" id="PRO_5028478683" evidence="1">
    <location>
        <begin position="20"/>
        <end position="201"/>
    </location>
</feature>